<dbReference type="Pfam" id="PF08867">
    <property type="entry name" value="FRG"/>
    <property type="match status" value="1"/>
</dbReference>
<dbReference type="EMBL" id="JFHN01000049">
    <property type="protein sequence ID" value="EXU75306.1"/>
    <property type="molecule type" value="Genomic_DNA"/>
</dbReference>
<feature type="domain" description="FRG" evidence="1">
    <location>
        <begin position="24"/>
        <end position="145"/>
    </location>
</feature>
<comment type="caution">
    <text evidence="2">The sequence shown here is derived from an EMBL/GenBank/DDBJ whole genome shotgun (WGS) entry which is preliminary data.</text>
</comment>
<dbReference type="InterPro" id="IPR014966">
    <property type="entry name" value="FRG-dom"/>
</dbReference>
<reference evidence="2 3" key="1">
    <citation type="submission" date="2014-02" db="EMBL/GenBank/DDBJ databases">
        <title>Draft genome of Erwinia mallotivora strain BT-MARDI, a papaya dieback pathogen.</title>
        <authorList>
            <person name="Redzuan R."/>
            <person name="Abu Bakar N."/>
            <person name="Badrun R."/>
            <person name="Mohd Raih M.F."/>
            <person name="Rozano L."/>
            <person name="Mat Amin N."/>
        </authorList>
    </citation>
    <scope>NUCLEOTIDE SEQUENCE [LARGE SCALE GENOMIC DNA]</scope>
    <source>
        <strain evidence="2 3">BT-MARDI</strain>
    </source>
</reference>
<evidence type="ECO:0000259" key="1">
    <source>
        <dbReference type="SMART" id="SM00901"/>
    </source>
</evidence>
<evidence type="ECO:0000313" key="3">
    <source>
        <dbReference type="Proteomes" id="UP000019918"/>
    </source>
</evidence>
<name>A0A014M0H7_9GAMM</name>
<keyword evidence="3" id="KW-1185">Reference proteome</keyword>
<protein>
    <recommendedName>
        <fullName evidence="1">FRG domain-containing protein</fullName>
    </recommendedName>
</protein>
<dbReference type="STRING" id="69222.BG55_11905"/>
<accession>A0A014M0H7</accession>
<dbReference type="PATRIC" id="fig|69222.5.peg.2455"/>
<organism evidence="2 3">
    <name type="scientific">Erwinia mallotivora</name>
    <dbReference type="NCBI Taxonomy" id="69222"/>
    <lineage>
        <taxon>Bacteria</taxon>
        <taxon>Pseudomonadati</taxon>
        <taxon>Pseudomonadota</taxon>
        <taxon>Gammaproteobacteria</taxon>
        <taxon>Enterobacterales</taxon>
        <taxon>Erwiniaceae</taxon>
        <taxon>Erwinia</taxon>
    </lineage>
</organism>
<dbReference type="SMART" id="SM00901">
    <property type="entry name" value="FRG"/>
    <property type="match status" value="1"/>
</dbReference>
<dbReference type="RefSeq" id="WP_034937603.1">
    <property type="nucleotide sequence ID" value="NZ_JFHN01000049.1"/>
</dbReference>
<dbReference type="OrthoDB" id="9816036at2"/>
<sequence>MPKHDIACVGDFLKIVNLVAKKNDNRQLYFRGQSNEKWGIESTLCRFLKSNVIKPLSVKGMRKDLALKIMHSRLASELFDTFKDKFVLYSEVNIIKGYDLNDIDLHVMAQHYRLPTRVVDLSRNPLISLYFATEERSPVNDVAVFILKGGYNEVSSGVFQNKIEVSREKYLKFYQLMKPFIQKADGENIINTREAIKFLDSYDANFFDLSQEIILCEGNGDPDYIALQHAFGLKDDKEITKLLNDFVKDDGFNYRQSHSSISIYNPDLQIISPLPINQRIKNQQGLLLFSNIINKPIFEDGSFTEKNTIRNLGDGMQDFSESNCLKVVIKKESVNAIKAELEHYGVSREFIYPELTEYTLYMKEKILKKYI</sequence>
<evidence type="ECO:0000313" key="2">
    <source>
        <dbReference type="EMBL" id="EXU75306.1"/>
    </source>
</evidence>
<gene>
    <name evidence="2" type="ORF">BG55_11905</name>
</gene>
<dbReference type="AlphaFoldDB" id="A0A014M0H7"/>
<proteinExistence type="predicted"/>
<dbReference type="Proteomes" id="UP000019918">
    <property type="component" value="Unassembled WGS sequence"/>
</dbReference>